<dbReference type="InterPro" id="IPR001296">
    <property type="entry name" value="Glyco_trans_1"/>
</dbReference>
<dbReference type="Gene3D" id="3.40.50.2000">
    <property type="entry name" value="Glycogen Phosphorylase B"/>
    <property type="match status" value="2"/>
</dbReference>
<reference evidence="2" key="2">
    <citation type="journal article" date="2021" name="Mar. Drugs">
        <title>Genome Reduction and Secondary Metabolism of the Marine Sponge-Associated Cyanobacterium Leptothoe.</title>
        <authorList>
            <person name="Konstantinou D."/>
            <person name="Popin R.V."/>
            <person name="Fewer D.P."/>
            <person name="Sivonen K."/>
            <person name="Gkelis S."/>
        </authorList>
    </citation>
    <scope>NUCLEOTIDE SEQUENCE</scope>
    <source>
        <strain evidence="2">TAU-MAC 1115</strain>
    </source>
</reference>
<dbReference type="Pfam" id="PF00534">
    <property type="entry name" value="Glycos_transf_1"/>
    <property type="match status" value="1"/>
</dbReference>
<proteinExistence type="predicted"/>
<reference evidence="2" key="1">
    <citation type="submission" date="2020-11" db="EMBL/GenBank/DDBJ databases">
        <authorList>
            <person name="Konstantinou D."/>
            <person name="Gkelis S."/>
            <person name="Popin R."/>
            <person name="Fewer D."/>
            <person name="Sivonen K."/>
        </authorList>
    </citation>
    <scope>NUCLEOTIDE SEQUENCE</scope>
    <source>
        <strain evidence="2">TAU-MAC 1115</strain>
    </source>
</reference>
<keyword evidence="3" id="KW-1185">Reference proteome</keyword>
<sequence>MRKPVLTIFYQYNPWQSTIGGIQSLINTFIKFAPDTFSIRLVGTGADNGQVVGQWHESELLGRPIQFFPLFTLLDDNVRKLVPTTVRYTAALLSKTLQSDFMHFHRIEPTLAARGWLGDKTLFVHNDIPQQMSSAKGAKTILWQQFPQLYFWLERQLMEQFDQVLSCNSASTKFYQQNYPSMVNRIMDVRNAVDTSCFKPLAPGPYQQAKQQLLDRLRLKPSTRLLLFAGRLHPQKDPLLLLRALAATPPESDIHLLVAGDGDLKSEVEQAIEQHNISSRVTLLGAVPKEEMVTLYQVSDVFVLSSRYEGLPIAMLESLACGTPVVTTDCGQGPSLLTSESGLVVSQREPQSLAQALVTVVDNPQRFTPEACMQAVSPHSAQHVVEPIYNSMLQRWHVSQANS</sequence>
<dbReference type="SUPFAM" id="SSF53756">
    <property type="entry name" value="UDP-Glycosyltransferase/glycogen phosphorylase"/>
    <property type="match status" value="1"/>
</dbReference>
<feature type="domain" description="Glycosyl transferase family 1" evidence="1">
    <location>
        <begin position="217"/>
        <end position="364"/>
    </location>
</feature>
<protein>
    <submittedName>
        <fullName evidence="2">Glycosyltransferase</fullName>
    </submittedName>
</protein>
<dbReference type="AlphaFoldDB" id="A0A947DJU2"/>
<gene>
    <name evidence="2" type="ORF">IXB50_17445</name>
</gene>
<organism evidence="2 3">
    <name type="scientific">Leptothoe spongobia TAU-MAC 1115</name>
    <dbReference type="NCBI Taxonomy" id="1967444"/>
    <lineage>
        <taxon>Bacteria</taxon>
        <taxon>Bacillati</taxon>
        <taxon>Cyanobacteriota</taxon>
        <taxon>Cyanophyceae</taxon>
        <taxon>Nodosilineales</taxon>
        <taxon>Cymatolegaceae</taxon>
        <taxon>Leptothoe</taxon>
        <taxon>Leptothoe spongobia</taxon>
    </lineage>
</organism>
<dbReference type="EMBL" id="JADOES010000040">
    <property type="protein sequence ID" value="MBT9317211.1"/>
    <property type="molecule type" value="Genomic_DNA"/>
</dbReference>
<dbReference type="PANTHER" id="PTHR12526">
    <property type="entry name" value="GLYCOSYLTRANSFERASE"/>
    <property type="match status" value="1"/>
</dbReference>
<accession>A0A947DJU2</accession>
<dbReference type="RefSeq" id="WP_215610277.1">
    <property type="nucleotide sequence ID" value="NZ_JADOES010000040.1"/>
</dbReference>
<dbReference type="PANTHER" id="PTHR12526:SF637">
    <property type="entry name" value="GLYCOSYLTRANSFERASE EPSF-RELATED"/>
    <property type="match status" value="1"/>
</dbReference>
<evidence type="ECO:0000313" key="2">
    <source>
        <dbReference type="EMBL" id="MBT9317211.1"/>
    </source>
</evidence>
<evidence type="ECO:0000313" key="3">
    <source>
        <dbReference type="Proteomes" id="UP000717364"/>
    </source>
</evidence>
<evidence type="ECO:0000259" key="1">
    <source>
        <dbReference type="Pfam" id="PF00534"/>
    </source>
</evidence>
<dbReference type="GO" id="GO:0016757">
    <property type="term" value="F:glycosyltransferase activity"/>
    <property type="evidence" value="ECO:0007669"/>
    <property type="project" value="InterPro"/>
</dbReference>
<dbReference type="Proteomes" id="UP000717364">
    <property type="component" value="Unassembled WGS sequence"/>
</dbReference>
<comment type="caution">
    <text evidence="2">The sequence shown here is derived from an EMBL/GenBank/DDBJ whole genome shotgun (WGS) entry which is preliminary data.</text>
</comment>
<name>A0A947DJU2_9CYAN</name>